<dbReference type="Gene3D" id="3.20.20.210">
    <property type="match status" value="1"/>
</dbReference>
<sequence>MLKEVYMITAREKQVLRELAAHQMELATTPRNQELVSLWLKHNACLDSRPTVYIEWGTFEQEVIPPLLRCENEEARQLEYALYANFIGQELFGDDSVVPDYMPVGVNTHFVPFGIEVKVDHAAGGGLGHHFHEVLHDLGEDFHKLGKSTYGADMQKSQAQLERCNLLFGDILPAKLTGACLYAVPTQCIVHIMSMENMLFAMYDYPELFHKMMDMLTNDYIEYFRFRETRGLILPTTRNEWVGNGSFAFTDELPGPEIAARRQLTSHDVWGFLDSQETTGISPDMYAEFVFPYYKRIAEQYGMLSYGCCEAVDPIWDKCLHAMPNLRKVSISPWCNEELMGERLRGTNIVYHRKPSPNMLGTGTVLDEDAVRASTRRTLAAARGCTIEFAQRDVYTVNHDMPKVRRYVELIRQCCEEA</sequence>
<dbReference type="InterPro" id="IPR038071">
    <property type="entry name" value="UROD/MetE-like_sf"/>
</dbReference>
<name>A0A9D1LT00_9FIRM</name>
<dbReference type="AlphaFoldDB" id="A0A9D1LT00"/>
<comment type="caution">
    <text evidence="1">The sequence shown here is derived from an EMBL/GenBank/DDBJ whole genome shotgun (WGS) entry which is preliminary data.</text>
</comment>
<gene>
    <name evidence="1" type="ORF">IAC59_09740</name>
</gene>
<organism evidence="1 2">
    <name type="scientific">Candidatus Fimadaptatus faecigallinarum</name>
    <dbReference type="NCBI Taxonomy" id="2840814"/>
    <lineage>
        <taxon>Bacteria</taxon>
        <taxon>Bacillati</taxon>
        <taxon>Bacillota</taxon>
        <taxon>Clostridia</taxon>
        <taxon>Eubacteriales</taxon>
        <taxon>Candidatus Fimadaptatus</taxon>
    </lineage>
</organism>
<reference evidence="1" key="1">
    <citation type="submission" date="2020-10" db="EMBL/GenBank/DDBJ databases">
        <authorList>
            <person name="Gilroy R."/>
        </authorList>
    </citation>
    <scope>NUCLEOTIDE SEQUENCE</scope>
    <source>
        <strain evidence="1">ChiSxjej2B14-8506</strain>
    </source>
</reference>
<proteinExistence type="predicted"/>
<accession>A0A9D1LT00</accession>
<evidence type="ECO:0000313" key="2">
    <source>
        <dbReference type="Proteomes" id="UP000824123"/>
    </source>
</evidence>
<dbReference type="EMBL" id="DVNK01000058">
    <property type="protein sequence ID" value="HIU47518.1"/>
    <property type="molecule type" value="Genomic_DNA"/>
</dbReference>
<evidence type="ECO:0008006" key="3">
    <source>
        <dbReference type="Google" id="ProtNLM"/>
    </source>
</evidence>
<evidence type="ECO:0000313" key="1">
    <source>
        <dbReference type="EMBL" id="HIU47518.1"/>
    </source>
</evidence>
<dbReference type="Proteomes" id="UP000824123">
    <property type="component" value="Unassembled WGS sequence"/>
</dbReference>
<reference evidence="1" key="2">
    <citation type="journal article" date="2021" name="PeerJ">
        <title>Extensive microbial diversity within the chicken gut microbiome revealed by metagenomics and culture.</title>
        <authorList>
            <person name="Gilroy R."/>
            <person name="Ravi A."/>
            <person name="Getino M."/>
            <person name="Pursley I."/>
            <person name="Horton D.L."/>
            <person name="Alikhan N.F."/>
            <person name="Baker D."/>
            <person name="Gharbi K."/>
            <person name="Hall N."/>
            <person name="Watson M."/>
            <person name="Adriaenssens E.M."/>
            <person name="Foster-Nyarko E."/>
            <person name="Jarju S."/>
            <person name="Secka A."/>
            <person name="Antonio M."/>
            <person name="Oren A."/>
            <person name="Chaudhuri R.R."/>
            <person name="La Ragione R."/>
            <person name="Hildebrand F."/>
            <person name="Pallen M.J."/>
        </authorList>
    </citation>
    <scope>NUCLEOTIDE SEQUENCE</scope>
    <source>
        <strain evidence="1">ChiSxjej2B14-8506</strain>
    </source>
</reference>
<protein>
    <recommendedName>
        <fullName evidence="3">Uroporphyrinogen decarboxylase (URO-D) domain-containing protein</fullName>
    </recommendedName>
</protein>